<dbReference type="PANTHER" id="PTHR33204:SF18">
    <property type="entry name" value="TRANSCRIPTIONAL REGULATORY PROTEIN"/>
    <property type="match status" value="1"/>
</dbReference>
<name>A0A6M1R9U8_9GAMM</name>
<sequence>MRDLLNEDALTFKDFMSNKEKISSARLSERLKKLEEIEAVSKENHPTNKKVFFYKLTQKGRDLAPVILDLLEWGSKHLHDHVSEEDKLLAKELSTNREAVVAKYQFRK</sequence>
<dbReference type="Proteomes" id="UP000473008">
    <property type="component" value="Unassembled WGS sequence"/>
</dbReference>
<keyword evidence="6" id="KW-1185">Reference proteome</keyword>
<evidence type="ECO:0000256" key="3">
    <source>
        <dbReference type="ARBA" id="ARBA00023163"/>
    </source>
</evidence>
<proteinExistence type="predicted"/>
<evidence type="ECO:0000256" key="2">
    <source>
        <dbReference type="ARBA" id="ARBA00023125"/>
    </source>
</evidence>
<dbReference type="Gene3D" id="1.10.10.10">
    <property type="entry name" value="Winged helix-like DNA-binding domain superfamily/Winged helix DNA-binding domain"/>
    <property type="match status" value="1"/>
</dbReference>
<dbReference type="InterPro" id="IPR036390">
    <property type="entry name" value="WH_DNA-bd_sf"/>
</dbReference>
<dbReference type="AlphaFoldDB" id="A0A6M1R9U8"/>
<evidence type="ECO:0000256" key="1">
    <source>
        <dbReference type="ARBA" id="ARBA00023015"/>
    </source>
</evidence>
<dbReference type="SUPFAM" id="SSF46785">
    <property type="entry name" value="Winged helix' DNA-binding domain"/>
    <property type="match status" value="1"/>
</dbReference>
<gene>
    <name evidence="5" type="ORF">G5S52_04230</name>
</gene>
<evidence type="ECO:0000313" key="6">
    <source>
        <dbReference type="Proteomes" id="UP000473008"/>
    </source>
</evidence>
<organism evidence="5 6">
    <name type="scientific">Grimontia sedimenti</name>
    <dbReference type="NCBI Taxonomy" id="2711294"/>
    <lineage>
        <taxon>Bacteria</taxon>
        <taxon>Pseudomonadati</taxon>
        <taxon>Pseudomonadota</taxon>
        <taxon>Gammaproteobacteria</taxon>
        <taxon>Vibrionales</taxon>
        <taxon>Vibrionaceae</taxon>
        <taxon>Grimontia</taxon>
    </lineage>
</organism>
<keyword evidence="3" id="KW-0804">Transcription</keyword>
<keyword evidence="1" id="KW-0805">Transcription regulation</keyword>
<dbReference type="PROSITE" id="PS51118">
    <property type="entry name" value="HTH_HXLR"/>
    <property type="match status" value="1"/>
</dbReference>
<keyword evidence="2" id="KW-0238">DNA-binding</keyword>
<dbReference type="EMBL" id="JAALDL010000002">
    <property type="protein sequence ID" value="NGN96886.1"/>
    <property type="molecule type" value="Genomic_DNA"/>
</dbReference>
<comment type="caution">
    <text evidence="5">The sequence shown here is derived from an EMBL/GenBank/DDBJ whole genome shotgun (WGS) entry which is preliminary data.</text>
</comment>
<dbReference type="InterPro" id="IPR002577">
    <property type="entry name" value="HTH_HxlR"/>
</dbReference>
<dbReference type="PANTHER" id="PTHR33204">
    <property type="entry name" value="TRANSCRIPTIONAL REGULATOR, MARR FAMILY"/>
    <property type="match status" value="1"/>
</dbReference>
<dbReference type="InterPro" id="IPR036388">
    <property type="entry name" value="WH-like_DNA-bd_sf"/>
</dbReference>
<evidence type="ECO:0000313" key="5">
    <source>
        <dbReference type="EMBL" id="NGN96886.1"/>
    </source>
</evidence>
<dbReference type="GO" id="GO:0003677">
    <property type="term" value="F:DNA binding"/>
    <property type="evidence" value="ECO:0007669"/>
    <property type="project" value="UniProtKB-KW"/>
</dbReference>
<reference evidence="5 6" key="1">
    <citation type="submission" date="2020-02" db="EMBL/GenBank/DDBJ databases">
        <title>The draft genome of Grimontia sedimenta sp. nov., isolated from benthic sediments near coral reefs south of Kuwait.</title>
        <authorList>
            <person name="Mahmoud H.M."/>
            <person name="Jose L."/>
            <person name="Eapen S."/>
        </authorList>
    </citation>
    <scope>NUCLEOTIDE SEQUENCE [LARGE SCALE GENOMIC DNA]</scope>
    <source>
        <strain evidence="5 6">S25</strain>
    </source>
</reference>
<accession>A0A6M1R9U8</accession>
<evidence type="ECO:0000259" key="4">
    <source>
        <dbReference type="PROSITE" id="PS51118"/>
    </source>
</evidence>
<feature type="domain" description="HTH hxlR-type" evidence="4">
    <location>
        <begin position="1"/>
        <end position="82"/>
    </location>
</feature>
<protein>
    <submittedName>
        <fullName evidence="5">Helix-turn-helix transcriptional regulator</fullName>
    </submittedName>
</protein>
<dbReference type="Pfam" id="PF01638">
    <property type="entry name" value="HxlR"/>
    <property type="match status" value="1"/>
</dbReference>